<reference evidence="2 3" key="1">
    <citation type="submission" date="2020-04" db="EMBL/GenBank/DDBJ databases">
        <authorList>
            <person name="Hitch T.C.A."/>
            <person name="Wylensek D."/>
            <person name="Clavel T."/>
        </authorList>
    </citation>
    <scope>NUCLEOTIDE SEQUENCE [LARGE SCALE GENOMIC DNA]</scope>
    <source>
        <strain evidence="2 3">PG-251-APC-1</strain>
    </source>
</reference>
<dbReference type="AlphaFoldDB" id="A0A848CDK9"/>
<dbReference type="Gene3D" id="3.40.50.720">
    <property type="entry name" value="NAD(P)-binding Rossmann-like Domain"/>
    <property type="match status" value="1"/>
</dbReference>
<comment type="caution">
    <text evidence="2">The sequence shown here is derived from an EMBL/GenBank/DDBJ whole genome shotgun (WGS) entry which is preliminary data.</text>
</comment>
<dbReference type="CDD" id="cd05233">
    <property type="entry name" value="SDR_c"/>
    <property type="match status" value="1"/>
</dbReference>
<comment type="similarity">
    <text evidence="1">Belongs to the short-chain dehydrogenases/reductases (SDR) family.</text>
</comment>
<proteinExistence type="inferred from homology"/>
<dbReference type="FunFam" id="3.40.50.720:FF:000084">
    <property type="entry name" value="Short-chain dehydrogenase reductase"/>
    <property type="match status" value="1"/>
</dbReference>
<dbReference type="Proteomes" id="UP000522333">
    <property type="component" value="Unassembled WGS sequence"/>
</dbReference>
<dbReference type="InterPro" id="IPR036291">
    <property type="entry name" value="NAD(P)-bd_dom_sf"/>
</dbReference>
<dbReference type="SUPFAM" id="SSF51735">
    <property type="entry name" value="NAD(P)-binding Rossmann-fold domains"/>
    <property type="match status" value="1"/>
</dbReference>
<dbReference type="PROSITE" id="PS00061">
    <property type="entry name" value="ADH_SHORT"/>
    <property type="match status" value="1"/>
</dbReference>
<evidence type="ECO:0000256" key="1">
    <source>
        <dbReference type="ARBA" id="ARBA00006484"/>
    </source>
</evidence>
<evidence type="ECO:0000313" key="3">
    <source>
        <dbReference type="Proteomes" id="UP000522333"/>
    </source>
</evidence>
<protein>
    <submittedName>
        <fullName evidence="2">SDR family oxidoreductase</fullName>
    </submittedName>
</protein>
<dbReference type="InterPro" id="IPR020904">
    <property type="entry name" value="Sc_DH/Rdtase_CS"/>
</dbReference>
<dbReference type="GO" id="GO:0016616">
    <property type="term" value="F:oxidoreductase activity, acting on the CH-OH group of donors, NAD or NADP as acceptor"/>
    <property type="evidence" value="ECO:0007669"/>
    <property type="project" value="TreeGrafter"/>
</dbReference>
<dbReference type="RefSeq" id="WP_168935778.1">
    <property type="nucleotide sequence ID" value="NZ_JABAFY010000026.1"/>
</dbReference>
<organism evidence="2 3">
    <name type="scientific">Desulfovibrio piger</name>
    <dbReference type="NCBI Taxonomy" id="901"/>
    <lineage>
        <taxon>Bacteria</taxon>
        <taxon>Pseudomonadati</taxon>
        <taxon>Thermodesulfobacteriota</taxon>
        <taxon>Desulfovibrionia</taxon>
        <taxon>Desulfovibrionales</taxon>
        <taxon>Desulfovibrionaceae</taxon>
        <taxon>Desulfovibrio</taxon>
    </lineage>
</organism>
<dbReference type="EMBL" id="JABAFY010000026">
    <property type="protein sequence ID" value="NME52418.1"/>
    <property type="molecule type" value="Genomic_DNA"/>
</dbReference>
<dbReference type="InterPro" id="IPR002347">
    <property type="entry name" value="SDR_fam"/>
</dbReference>
<dbReference type="PANTHER" id="PTHR42760">
    <property type="entry name" value="SHORT-CHAIN DEHYDROGENASES/REDUCTASES FAMILY MEMBER"/>
    <property type="match status" value="1"/>
</dbReference>
<dbReference type="PRINTS" id="PR00081">
    <property type="entry name" value="GDHRDH"/>
</dbReference>
<sequence length="243" mass="26138">MPVAIITGGAAGIGRHLCAGFAREGYVVAALDIQPMSSTHPDIHCFPCDLRDEAAITSVFHTIAQTLGTPRVLINNGAVSHFRKPLPLLEAKEFDDVLETNLRGAFLCCREFVRLCRGTGYGRIINIASTRYQQNECGWEAYGASKGGLVSLTASLCVSLHGTGITVNAVSPGWIQVDDYDSLSPCDHSQHPSGRVGKPEDVCNACLFLAGEENGFVNGVNLPVDGGMTKRMIYPETDPLWTE</sequence>
<evidence type="ECO:0000313" key="2">
    <source>
        <dbReference type="EMBL" id="NME52418.1"/>
    </source>
</evidence>
<accession>A0A848CDK9</accession>
<dbReference type="Pfam" id="PF13561">
    <property type="entry name" value="adh_short_C2"/>
    <property type="match status" value="1"/>
</dbReference>
<name>A0A848CDK9_9BACT</name>
<gene>
    <name evidence="2" type="ORF">HF854_07745</name>
</gene>
<dbReference type="PRINTS" id="PR00080">
    <property type="entry name" value="SDRFAMILY"/>
</dbReference>